<name>X0ZJ42_9ZZZZ</name>
<comment type="caution">
    <text evidence="2">The sequence shown here is derived from an EMBL/GenBank/DDBJ whole genome shotgun (WGS) entry which is preliminary data.</text>
</comment>
<dbReference type="AlphaFoldDB" id="X0ZJ42"/>
<evidence type="ECO:0000259" key="1">
    <source>
        <dbReference type="Pfam" id="PF06439"/>
    </source>
</evidence>
<organism evidence="2">
    <name type="scientific">marine sediment metagenome</name>
    <dbReference type="NCBI Taxonomy" id="412755"/>
    <lineage>
        <taxon>unclassified sequences</taxon>
        <taxon>metagenomes</taxon>
        <taxon>ecological metagenomes</taxon>
    </lineage>
</organism>
<gene>
    <name evidence="2" type="ORF">S01H1_75278</name>
</gene>
<dbReference type="Pfam" id="PF06439">
    <property type="entry name" value="3keto-disac_hyd"/>
    <property type="match status" value="1"/>
</dbReference>
<dbReference type="Gene3D" id="2.60.120.560">
    <property type="entry name" value="Exo-inulinase, domain 1"/>
    <property type="match status" value="1"/>
</dbReference>
<reference evidence="2" key="1">
    <citation type="journal article" date="2014" name="Front. Microbiol.">
        <title>High frequency of phylogenetically diverse reductive dehalogenase-homologous genes in deep subseafloor sedimentary metagenomes.</title>
        <authorList>
            <person name="Kawai M."/>
            <person name="Futagami T."/>
            <person name="Toyoda A."/>
            <person name="Takaki Y."/>
            <person name="Nishi S."/>
            <person name="Hori S."/>
            <person name="Arai W."/>
            <person name="Tsubouchi T."/>
            <person name="Morono Y."/>
            <person name="Uchiyama I."/>
            <person name="Ito T."/>
            <person name="Fujiyama A."/>
            <person name="Inagaki F."/>
            <person name="Takami H."/>
        </authorList>
    </citation>
    <scope>NUCLEOTIDE SEQUENCE</scope>
    <source>
        <strain evidence="2">Expedition CK06-06</strain>
    </source>
</reference>
<feature type="non-terminal residue" evidence="2">
    <location>
        <position position="1"/>
    </location>
</feature>
<proteinExistence type="predicted"/>
<evidence type="ECO:0000313" key="2">
    <source>
        <dbReference type="EMBL" id="GAG48336.1"/>
    </source>
</evidence>
<dbReference type="EMBL" id="BARS01050424">
    <property type="protein sequence ID" value="GAG48336.1"/>
    <property type="molecule type" value="Genomic_DNA"/>
</dbReference>
<sequence>GQCGAVYDQYPPLVNACRPPGEWQAFDIIFHPPVFDGEGNKTSNGTVTVLQNGVLIQDHVELLGSTTASMQGEGPGAGPLYLQDHGSPVRYRNIWVRPL</sequence>
<dbReference type="GO" id="GO:0016787">
    <property type="term" value="F:hydrolase activity"/>
    <property type="evidence" value="ECO:0007669"/>
    <property type="project" value="InterPro"/>
</dbReference>
<protein>
    <recommendedName>
        <fullName evidence="1">3-keto-alpha-glucoside-1,2-lyase/3-keto-2-hydroxy-glucal hydratase domain-containing protein</fullName>
    </recommendedName>
</protein>
<feature type="domain" description="3-keto-alpha-glucoside-1,2-lyase/3-keto-2-hydroxy-glucal hydratase" evidence="1">
    <location>
        <begin position="2"/>
        <end position="97"/>
    </location>
</feature>
<dbReference type="InterPro" id="IPR010496">
    <property type="entry name" value="AL/BT2_dom"/>
</dbReference>
<accession>X0ZJ42</accession>